<dbReference type="EMBL" id="PVXM01000017">
    <property type="protein sequence ID" value="PRR73697.1"/>
    <property type="molecule type" value="Genomic_DNA"/>
</dbReference>
<dbReference type="AlphaFoldDB" id="A0A2T0ATH8"/>
<keyword evidence="2" id="KW-0808">Transferase</keyword>
<keyword evidence="1 6" id="KW-0489">Methyltransferase</keyword>
<evidence type="ECO:0000256" key="3">
    <source>
        <dbReference type="ARBA" id="ARBA00022747"/>
    </source>
</evidence>
<dbReference type="PRINTS" id="PR00508">
    <property type="entry name" value="S21N4MTFRASE"/>
</dbReference>
<organism evidence="6 7">
    <name type="scientific">Neomoorella humiferrea</name>
    <dbReference type="NCBI Taxonomy" id="676965"/>
    <lineage>
        <taxon>Bacteria</taxon>
        <taxon>Bacillati</taxon>
        <taxon>Bacillota</taxon>
        <taxon>Clostridia</taxon>
        <taxon>Neomoorellales</taxon>
        <taxon>Neomoorellaceae</taxon>
        <taxon>Neomoorella</taxon>
    </lineage>
</organism>
<proteinExistence type="inferred from homology"/>
<dbReference type="SUPFAM" id="SSF53335">
    <property type="entry name" value="S-adenosyl-L-methionine-dependent methyltransferases"/>
    <property type="match status" value="2"/>
</dbReference>
<keyword evidence="7" id="KW-1185">Reference proteome</keyword>
<reference evidence="6 7" key="1">
    <citation type="submission" date="2018-03" db="EMBL/GenBank/DDBJ databases">
        <title>Genome sequence of Moorella humiferrea DSM 23265.</title>
        <authorList>
            <person name="Poehlein A."/>
            <person name="Daniel R."/>
        </authorList>
    </citation>
    <scope>NUCLEOTIDE SEQUENCE [LARGE SCALE GENOMIC DNA]</scope>
    <source>
        <strain evidence="6 7">DSM 23265</strain>
    </source>
</reference>
<name>A0A2T0ATH8_9FIRM</name>
<dbReference type="EC" id="2.1.1.-" evidence="4"/>
<evidence type="ECO:0000259" key="5">
    <source>
        <dbReference type="Pfam" id="PF01555"/>
    </source>
</evidence>
<dbReference type="REBASE" id="268304">
    <property type="entry name" value="M.Mhu23265ORF11100P"/>
</dbReference>
<dbReference type="GO" id="GO:0008170">
    <property type="term" value="F:N-methyltransferase activity"/>
    <property type="evidence" value="ECO:0007669"/>
    <property type="project" value="InterPro"/>
</dbReference>
<dbReference type="InterPro" id="IPR029063">
    <property type="entry name" value="SAM-dependent_MTases_sf"/>
</dbReference>
<accession>A0A2T0ATH8</accession>
<comment type="caution">
    <text evidence="6">The sequence shown here is derived from an EMBL/GenBank/DDBJ whole genome shotgun (WGS) entry which is preliminary data.</text>
</comment>
<dbReference type="RefSeq" id="WP_106005104.1">
    <property type="nucleotide sequence ID" value="NZ_CP136419.1"/>
</dbReference>
<evidence type="ECO:0000256" key="2">
    <source>
        <dbReference type="ARBA" id="ARBA00022679"/>
    </source>
</evidence>
<comment type="similarity">
    <text evidence="4">Belongs to the N(4)/N(6)-methyltransferase family.</text>
</comment>
<dbReference type="GO" id="GO:0032259">
    <property type="term" value="P:methylation"/>
    <property type="evidence" value="ECO:0007669"/>
    <property type="project" value="UniProtKB-KW"/>
</dbReference>
<evidence type="ECO:0000256" key="4">
    <source>
        <dbReference type="RuleBase" id="RU362026"/>
    </source>
</evidence>
<protein>
    <recommendedName>
        <fullName evidence="4">Methyltransferase</fullName>
        <ecNumber evidence="4">2.1.1.-</ecNumber>
    </recommendedName>
</protein>
<dbReference type="OrthoDB" id="9773571at2"/>
<feature type="domain" description="DNA methylase N-4/N-6" evidence="5">
    <location>
        <begin position="20"/>
        <end position="73"/>
    </location>
</feature>
<dbReference type="Pfam" id="PF01555">
    <property type="entry name" value="N6_N4_Mtase"/>
    <property type="match status" value="1"/>
</dbReference>
<dbReference type="GO" id="GO:0009307">
    <property type="term" value="P:DNA restriction-modification system"/>
    <property type="evidence" value="ECO:0007669"/>
    <property type="project" value="UniProtKB-KW"/>
</dbReference>
<dbReference type="InterPro" id="IPR002941">
    <property type="entry name" value="DNA_methylase_N4/N6"/>
</dbReference>
<gene>
    <name evidence="6" type="ORF">MOHU_11100</name>
</gene>
<dbReference type="GO" id="GO:0003677">
    <property type="term" value="F:DNA binding"/>
    <property type="evidence" value="ECO:0007669"/>
    <property type="project" value="InterPro"/>
</dbReference>
<dbReference type="InterPro" id="IPR001091">
    <property type="entry name" value="RM_Methyltransferase"/>
</dbReference>
<keyword evidence="3" id="KW-0680">Restriction system</keyword>
<dbReference type="Proteomes" id="UP000238415">
    <property type="component" value="Unassembled WGS sequence"/>
</dbReference>
<evidence type="ECO:0000313" key="6">
    <source>
        <dbReference type="EMBL" id="PRR73697.1"/>
    </source>
</evidence>
<evidence type="ECO:0000313" key="7">
    <source>
        <dbReference type="Proteomes" id="UP000238415"/>
    </source>
</evidence>
<evidence type="ECO:0000256" key="1">
    <source>
        <dbReference type="ARBA" id="ARBA00022603"/>
    </source>
</evidence>
<dbReference type="Gene3D" id="3.40.50.150">
    <property type="entry name" value="Vaccinia Virus protein VP39"/>
    <property type="match status" value="2"/>
</dbReference>
<sequence>MTRLETPTVPRSAARWLSFGPYYAMFPVDFVLRIVHSYTAPGDGVLDPFAGRGTSVSVAMALGRWGFGVEINPVGWLYGRVKIAPADVEAVIRRLEEVGMKAGEYEEQAEALPEFYHWCFSAPVRRFLLAARDLLIWREDPVDCTLMAFILLYLHGKRGQALSNQMRQQKSMAPDYSIRWWKERGMQPPQFEPVEFLAKRIRWRYAWGTLKGYGTGEIQLGDARDVLPAHTPPPGRRYRLLLTSPPYYGLTCYYYDHWLRYWLLGGPQFPREVSEQWAKESRYNNQKKYRELLQTVFAAAAELLAPDAVIYVRTDAREFTLQVTEEVLREIFSRKRIHRMHEPFMRQPQTALFGDHGPKPGEVDLILTD</sequence>